<comment type="catalytic activity">
    <reaction evidence="1">
        <text>(7,8-dihydropterin-6-yl)methyl diphosphate + 4-aminobenzoate = 7,8-dihydropteroate + diphosphate</text>
        <dbReference type="Rhea" id="RHEA:19949"/>
        <dbReference type="ChEBI" id="CHEBI:17836"/>
        <dbReference type="ChEBI" id="CHEBI:17839"/>
        <dbReference type="ChEBI" id="CHEBI:33019"/>
        <dbReference type="ChEBI" id="CHEBI:72950"/>
        <dbReference type="EC" id="2.5.1.15"/>
    </reaction>
</comment>
<gene>
    <name evidence="15" type="primary">folP</name>
    <name evidence="15" type="ORF">ARTSIC4J27_3932</name>
</gene>
<dbReference type="GO" id="GO:0004156">
    <property type="term" value="F:dihydropteroate synthase activity"/>
    <property type="evidence" value="ECO:0007669"/>
    <property type="project" value="UniProtKB-EC"/>
</dbReference>
<organism evidence="15 16">
    <name type="scientific">Pseudarthrobacter siccitolerans</name>
    <dbReference type="NCBI Taxonomy" id="861266"/>
    <lineage>
        <taxon>Bacteria</taxon>
        <taxon>Bacillati</taxon>
        <taxon>Actinomycetota</taxon>
        <taxon>Actinomycetes</taxon>
        <taxon>Micrococcales</taxon>
        <taxon>Micrococcaceae</taxon>
        <taxon>Pseudarthrobacter</taxon>
    </lineage>
</organism>
<keyword evidence="9 12" id="KW-0460">Magnesium</keyword>
<feature type="compositionally biased region" description="Low complexity" evidence="13">
    <location>
        <begin position="1"/>
        <end position="18"/>
    </location>
</feature>
<dbReference type="PROSITE" id="PS50972">
    <property type="entry name" value="PTERIN_BINDING"/>
    <property type="match status" value="1"/>
</dbReference>
<evidence type="ECO:0000256" key="2">
    <source>
        <dbReference type="ARBA" id="ARBA00001946"/>
    </source>
</evidence>
<dbReference type="UniPathway" id="UPA00077">
    <property type="reaction ID" value="UER00156"/>
</dbReference>
<dbReference type="OrthoDB" id="9811744at2"/>
<dbReference type="InterPro" id="IPR000489">
    <property type="entry name" value="Pterin-binding_dom"/>
</dbReference>
<dbReference type="PROSITE" id="PS00793">
    <property type="entry name" value="DHPS_2"/>
    <property type="match status" value="1"/>
</dbReference>
<dbReference type="Proteomes" id="UP000035722">
    <property type="component" value="Unassembled WGS sequence"/>
</dbReference>
<evidence type="ECO:0000256" key="12">
    <source>
        <dbReference type="RuleBase" id="RU361205"/>
    </source>
</evidence>
<dbReference type="EMBL" id="CAQI01000053">
    <property type="protein sequence ID" value="CCQ47935.1"/>
    <property type="molecule type" value="Genomic_DNA"/>
</dbReference>
<feature type="domain" description="Pterin-binding" evidence="14">
    <location>
        <begin position="37"/>
        <end position="294"/>
    </location>
</feature>
<accession>A0A024H6Y8</accession>
<evidence type="ECO:0000256" key="8">
    <source>
        <dbReference type="ARBA" id="ARBA00022723"/>
    </source>
</evidence>
<dbReference type="AlphaFoldDB" id="A0A024H6Y8"/>
<comment type="function">
    <text evidence="12">Catalyzes the condensation of para-aminobenzoate (pABA) with 6-hydroxymethyl-7,8-dihydropterin diphosphate (DHPt-PP) to form 7,8-dihydropteroate (H2Pte), the immediate precursor of folate derivatives.</text>
</comment>
<dbReference type="Gene3D" id="3.20.20.20">
    <property type="entry name" value="Dihydropteroate synthase-like"/>
    <property type="match status" value="1"/>
</dbReference>
<dbReference type="EC" id="2.5.1.15" evidence="5 12"/>
<evidence type="ECO:0000256" key="1">
    <source>
        <dbReference type="ARBA" id="ARBA00000012"/>
    </source>
</evidence>
<evidence type="ECO:0000256" key="7">
    <source>
        <dbReference type="ARBA" id="ARBA00022679"/>
    </source>
</evidence>
<dbReference type="SUPFAM" id="SSF51717">
    <property type="entry name" value="Dihydropteroate synthetase-like"/>
    <property type="match status" value="1"/>
</dbReference>
<dbReference type="RefSeq" id="WP_050056740.1">
    <property type="nucleotide sequence ID" value="NZ_CAQI01000053.1"/>
</dbReference>
<dbReference type="FunFam" id="3.20.20.20:FF:000006">
    <property type="entry name" value="Dihydropteroate synthase"/>
    <property type="match status" value="1"/>
</dbReference>
<dbReference type="NCBIfam" id="TIGR01496">
    <property type="entry name" value="DHPS"/>
    <property type="match status" value="1"/>
</dbReference>
<evidence type="ECO:0000256" key="4">
    <source>
        <dbReference type="ARBA" id="ARBA00009503"/>
    </source>
</evidence>
<evidence type="ECO:0000256" key="10">
    <source>
        <dbReference type="ARBA" id="ARBA00022909"/>
    </source>
</evidence>
<dbReference type="InterPro" id="IPR045031">
    <property type="entry name" value="DHP_synth-like"/>
</dbReference>
<dbReference type="InterPro" id="IPR006390">
    <property type="entry name" value="DHP_synth_dom"/>
</dbReference>
<evidence type="ECO:0000256" key="5">
    <source>
        <dbReference type="ARBA" id="ARBA00012458"/>
    </source>
</evidence>
<name>A0A024H6Y8_9MICC</name>
<comment type="caution">
    <text evidence="15">The sequence shown here is derived from an EMBL/GenBank/DDBJ whole genome shotgun (WGS) entry which is preliminary data.</text>
</comment>
<evidence type="ECO:0000313" key="15">
    <source>
        <dbReference type="EMBL" id="CCQ47935.1"/>
    </source>
</evidence>
<dbReference type="CDD" id="cd00739">
    <property type="entry name" value="DHPS"/>
    <property type="match status" value="1"/>
</dbReference>
<reference evidence="16" key="1">
    <citation type="journal article" date="2014" name="Genome Announc.">
        <title>Genome Sequence of Arthrobacter siccitolerans 4J27, a Xeroprotectant-Producing Desiccation-Tolerant Microorganism.</title>
        <authorList>
            <person name="Manzanera M."/>
            <person name="Santa-Cruz-Calvo L."/>
            <person name="Vilchez J.I."/>
            <person name="Garcia-Fontana C."/>
            <person name="Silva-Castro G.A."/>
            <person name="Calvo C."/>
            <person name="Gonzalez-Lopez J."/>
        </authorList>
    </citation>
    <scope>NUCLEOTIDE SEQUENCE [LARGE SCALE GENOMIC DNA]</scope>
    <source>
        <strain evidence="16">4J27</strain>
    </source>
</reference>
<evidence type="ECO:0000313" key="16">
    <source>
        <dbReference type="Proteomes" id="UP000035722"/>
    </source>
</evidence>
<sequence>MDSLAAAPGTGPATSPLPVLRKPRPAARFEDLPTDRTLVMGIVNVTPDSFSDGGQHGTADSAIAAGLRMFYAGADIIDVGGESTRPGAEEVSPEEEQRRVIPVIEALVKAGALVSIDTIHAATAAAALKAGAAIINDVSGLTMEPEMAELAASSKAPYILTHRRGDARTMNSLAEYKDVAGEVAAELAGVRDKLYAAGVSPEQIIIDPGLGFAKNDAQNWELLQNLDQLDSLGHKVLVGASRKRFLGTLLTVAGKTAAPQERDDASAAITAISAYRGAWAVRVHDVGPSLDAVKVAARLAAPRTTQ</sequence>
<evidence type="ECO:0000256" key="11">
    <source>
        <dbReference type="ARBA" id="ARBA00030193"/>
    </source>
</evidence>
<proteinExistence type="inferred from homology"/>
<evidence type="ECO:0000256" key="9">
    <source>
        <dbReference type="ARBA" id="ARBA00022842"/>
    </source>
</evidence>
<evidence type="ECO:0000256" key="6">
    <source>
        <dbReference type="ARBA" id="ARBA00016919"/>
    </source>
</evidence>
<keyword evidence="16" id="KW-1185">Reference proteome</keyword>
<dbReference type="GO" id="GO:0046656">
    <property type="term" value="P:folic acid biosynthetic process"/>
    <property type="evidence" value="ECO:0007669"/>
    <property type="project" value="UniProtKB-KW"/>
</dbReference>
<dbReference type="GO" id="GO:0046654">
    <property type="term" value="P:tetrahydrofolate biosynthetic process"/>
    <property type="evidence" value="ECO:0007669"/>
    <property type="project" value="UniProtKB-UniPathway"/>
</dbReference>
<dbReference type="STRING" id="861266.ARTSIC4J27_3932"/>
<dbReference type="InterPro" id="IPR011005">
    <property type="entry name" value="Dihydropteroate_synth-like_sf"/>
</dbReference>
<evidence type="ECO:0000256" key="13">
    <source>
        <dbReference type="SAM" id="MobiDB-lite"/>
    </source>
</evidence>
<dbReference type="PROSITE" id="PS00792">
    <property type="entry name" value="DHPS_1"/>
    <property type="match status" value="1"/>
</dbReference>
<protein>
    <recommendedName>
        <fullName evidence="6 12">Dihydropteroate synthase</fullName>
        <shortName evidence="12">DHPS</shortName>
        <ecNumber evidence="5 12">2.5.1.15</ecNumber>
    </recommendedName>
    <alternativeName>
        <fullName evidence="11 12">Dihydropteroate pyrophosphorylase</fullName>
    </alternativeName>
</protein>
<evidence type="ECO:0000259" key="14">
    <source>
        <dbReference type="PROSITE" id="PS50972"/>
    </source>
</evidence>
<evidence type="ECO:0000256" key="3">
    <source>
        <dbReference type="ARBA" id="ARBA00004763"/>
    </source>
</evidence>
<comment type="similarity">
    <text evidence="4 12">Belongs to the DHPS family.</text>
</comment>
<dbReference type="GO" id="GO:0046872">
    <property type="term" value="F:metal ion binding"/>
    <property type="evidence" value="ECO:0007669"/>
    <property type="project" value="UniProtKB-KW"/>
</dbReference>
<dbReference type="GO" id="GO:0005829">
    <property type="term" value="C:cytosol"/>
    <property type="evidence" value="ECO:0007669"/>
    <property type="project" value="TreeGrafter"/>
</dbReference>
<keyword evidence="10 12" id="KW-0289">Folate biosynthesis</keyword>
<dbReference type="PANTHER" id="PTHR20941:SF1">
    <property type="entry name" value="FOLIC ACID SYNTHESIS PROTEIN FOL1"/>
    <property type="match status" value="1"/>
</dbReference>
<feature type="region of interest" description="Disordered" evidence="13">
    <location>
        <begin position="1"/>
        <end position="24"/>
    </location>
</feature>
<keyword evidence="7 12" id="KW-0808">Transferase</keyword>
<dbReference type="PANTHER" id="PTHR20941">
    <property type="entry name" value="FOLATE SYNTHESIS PROTEINS"/>
    <property type="match status" value="1"/>
</dbReference>
<keyword evidence="8 12" id="KW-0479">Metal-binding</keyword>
<dbReference type="Pfam" id="PF00809">
    <property type="entry name" value="Pterin_bind"/>
    <property type="match status" value="1"/>
</dbReference>
<comment type="cofactor">
    <cofactor evidence="2 12">
        <name>Mg(2+)</name>
        <dbReference type="ChEBI" id="CHEBI:18420"/>
    </cofactor>
</comment>
<comment type="pathway">
    <text evidence="3 12">Cofactor biosynthesis; tetrahydrofolate biosynthesis; 7,8-dihydrofolate from 2-amino-4-hydroxy-6-hydroxymethyl-7,8-dihydropteridine diphosphate and 4-aminobenzoate: step 1/2.</text>
</comment>